<dbReference type="EMBL" id="OB664495">
    <property type="protein sequence ID" value="CAD7232307.1"/>
    <property type="molecule type" value="Genomic_DNA"/>
</dbReference>
<name>A0A7R8WIE3_9CRUS</name>
<feature type="compositionally biased region" description="Low complexity" evidence="1">
    <location>
        <begin position="106"/>
        <end position="118"/>
    </location>
</feature>
<organism evidence="2">
    <name type="scientific">Cyprideis torosa</name>
    <dbReference type="NCBI Taxonomy" id="163714"/>
    <lineage>
        <taxon>Eukaryota</taxon>
        <taxon>Metazoa</taxon>
        <taxon>Ecdysozoa</taxon>
        <taxon>Arthropoda</taxon>
        <taxon>Crustacea</taxon>
        <taxon>Oligostraca</taxon>
        <taxon>Ostracoda</taxon>
        <taxon>Podocopa</taxon>
        <taxon>Podocopida</taxon>
        <taxon>Cytherocopina</taxon>
        <taxon>Cytheroidea</taxon>
        <taxon>Cytherideidae</taxon>
        <taxon>Cyprideis</taxon>
    </lineage>
</organism>
<sequence length="198" mass="22400">MNRDYEIETPYDEEQPERALMFKAIPPPIQISLVCLGRYGHPQDNPMFIVNHREINDTLTCGVTAVCFSTDYGQRYKEMMMKQVTDHQSHPDPSKFAFERLDIRESSPSTRPSTTNPPASMTTSPYAKLAGKPGDPSSRTERTTEMNFRSIQMDVRSPPEIIAEASDLQSSSTSRNLPLLHGLHIRVPAHRQEIPVLC</sequence>
<proteinExistence type="predicted"/>
<evidence type="ECO:0000256" key="1">
    <source>
        <dbReference type="SAM" id="MobiDB-lite"/>
    </source>
</evidence>
<evidence type="ECO:0000313" key="2">
    <source>
        <dbReference type="EMBL" id="CAD7232307.1"/>
    </source>
</evidence>
<reference evidence="2" key="1">
    <citation type="submission" date="2020-11" db="EMBL/GenBank/DDBJ databases">
        <authorList>
            <person name="Tran Van P."/>
        </authorList>
    </citation>
    <scope>NUCLEOTIDE SEQUENCE</scope>
</reference>
<accession>A0A7R8WIE3</accession>
<feature type="region of interest" description="Disordered" evidence="1">
    <location>
        <begin position="105"/>
        <end position="144"/>
    </location>
</feature>
<gene>
    <name evidence="2" type="ORF">CTOB1V02_LOCUS10143</name>
</gene>
<protein>
    <submittedName>
        <fullName evidence="2">Uncharacterized protein</fullName>
    </submittedName>
</protein>
<dbReference type="AlphaFoldDB" id="A0A7R8WIE3"/>